<dbReference type="Pfam" id="PF00512">
    <property type="entry name" value="HisKA"/>
    <property type="match status" value="1"/>
</dbReference>
<dbReference type="Gene3D" id="3.30.450.20">
    <property type="entry name" value="PAS domain"/>
    <property type="match status" value="1"/>
</dbReference>
<dbReference type="Pfam" id="PF02518">
    <property type="entry name" value="HATPase_c"/>
    <property type="match status" value="1"/>
</dbReference>
<evidence type="ECO:0000256" key="2">
    <source>
        <dbReference type="ARBA" id="ARBA00012438"/>
    </source>
</evidence>
<dbReference type="Gene3D" id="3.30.565.10">
    <property type="entry name" value="Histidine kinase-like ATPase, C-terminal domain"/>
    <property type="match status" value="1"/>
</dbReference>
<keyword evidence="4" id="KW-0808">Transferase</keyword>
<keyword evidence="7" id="KW-0067">ATP-binding</keyword>
<keyword evidence="5" id="KW-0547">Nucleotide-binding</keyword>
<evidence type="ECO:0000256" key="9">
    <source>
        <dbReference type="SAM" id="Phobius"/>
    </source>
</evidence>
<keyword evidence="9" id="KW-0812">Transmembrane</keyword>
<dbReference type="PRINTS" id="PR00344">
    <property type="entry name" value="BCTRLSENSOR"/>
</dbReference>
<organism evidence="12 13">
    <name type="scientific">Litchfieldia luteola</name>
    <dbReference type="NCBI Taxonomy" id="682179"/>
    <lineage>
        <taxon>Bacteria</taxon>
        <taxon>Bacillati</taxon>
        <taxon>Bacillota</taxon>
        <taxon>Bacilli</taxon>
        <taxon>Bacillales</taxon>
        <taxon>Bacillaceae</taxon>
        <taxon>Litchfieldia</taxon>
    </lineage>
</organism>
<keyword evidence="3" id="KW-0597">Phosphoprotein</keyword>
<evidence type="ECO:0000313" key="12">
    <source>
        <dbReference type="EMBL" id="MBE4907188.1"/>
    </source>
</evidence>
<evidence type="ECO:0000256" key="4">
    <source>
        <dbReference type="ARBA" id="ARBA00022679"/>
    </source>
</evidence>
<dbReference type="PANTHER" id="PTHR43065">
    <property type="entry name" value="SENSOR HISTIDINE KINASE"/>
    <property type="match status" value="1"/>
</dbReference>
<dbReference type="Gene3D" id="1.10.287.130">
    <property type="match status" value="1"/>
</dbReference>
<comment type="catalytic activity">
    <reaction evidence="1">
        <text>ATP + protein L-histidine = ADP + protein N-phospho-L-histidine.</text>
        <dbReference type="EC" id="2.7.13.3"/>
    </reaction>
</comment>
<comment type="caution">
    <text evidence="12">The sequence shown here is derived from an EMBL/GenBank/DDBJ whole genome shotgun (WGS) entry which is preliminary data.</text>
</comment>
<evidence type="ECO:0000259" key="11">
    <source>
        <dbReference type="PROSITE" id="PS50113"/>
    </source>
</evidence>
<dbReference type="InterPro" id="IPR004358">
    <property type="entry name" value="Sig_transdc_His_kin-like_C"/>
</dbReference>
<evidence type="ECO:0000313" key="13">
    <source>
        <dbReference type="Proteomes" id="UP001516662"/>
    </source>
</evidence>
<keyword evidence="6" id="KW-0418">Kinase</keyword>
<dbReference type="InterPro" id="IPR005467">
    <property type="entry name" value="His_kinase_dom"/>
</dbReference>
<dbReference type="PROSITE" id="PS50113">
    <property type="entry name" value="PAC"/>
    <property type="match status" value="1"/>
</dbReference>
<dbReference type="EMBL" id="JADCLJ010000007">
    <property type="protein sequence ID" value="MBE4907188.1"/>
    <property type="molecule type" value="Genomic_DNA"/>
</dbReference>
<dbReference type="PROSITE" id="PS50109">
    <property type="entry name" value="HIS_KIN"/>
    <property type="match status" value="1"/>
</dbReference>
<dbReference type="InterPro" id="IPR035965">
    <property type="entry name" value="PAS-like_dom_sf"/>
</dbReference>
<keyword evidence="9" id="KW-0472">Membrane</keyword>
<feature type="transmembrane region" description="Helical" evidence="9">
    <location>
        <begin position="20"/>
        <end position="38"/>
    </location>
</feature>
<feature type="domain" description="Histidine kinase" evidence="10">
    <location>
        <begin position="183"/>
        <end position="384"/>
    </location>
</feature>
<dbReference type="SMART" id="SM00387">
    <property type="entry name" value="HATPase_c"/>
    <property type="match status" value="1"/>
</dbReference>
<dbReference type="InterPro" id="IPR000014">
    <property type="entry name" value="PAS"/>
</dbReference>
<evidence type="ECO:0000259" key="10">
    <source>
        <dbReference type="PROSITE" id="PS50109"/>
    </source>
</evidence>
<dbReference type="EC" id="2.7.13.3" evidence="2"/>
<dbReference type="InterPro" id="IPR003594">
    <property type="entry name" value="HATPase_dom"/>
</dbReference>
<protein>
    <recommendedName>
        <fullName evidence="2">histidine kinase</fullName>
        <ecNumber evidence="2">2.7.13.3</ecNumber>
    </recommendedName>
</protein>
<accession>A0ABR9QFC6</accession>
<dbReference type="SUPFAM" id="SSF55785">
    <property type="entry name" value="PYP-like sensor domain (PAS domain)"/>
    <property type="match status" value="1"/>
</dbReference>
<dbReference type="CDD" id="cd00082">
    <property type="entry name" value="HisKA"/>
    <property type="match status" value="1"/>
</dbReference>
<dbReference type="InterPro" id="IPR000700">
    <property type="entry name" value="PAS-assoc_C"/>
</dbReference>
<evidence type="ECO:0000256" key="5">
    <source>
        <dbReference type="ARBA" id="ARBA00022741"/>
    </source>
</evidence>
<dbReference type="InterPro" id="IPR003661">
    <property type="entry name" value="HisK_dim/P_dom"/>
</dbReference>
<evidence type="ECO:0000256" key="1">
    <source>
        <dbReference type="ARBA" id="ARBA00000085"/>
    </source>
</evidence>
<reference evidence="12 13" key="1">
    <citation type="submission" date="2020-10" db="EMBL/GenBank/DDBJ databases">
        <title>Bacillus sp. HD4P25, an endophyte from a halophyte.</title>
        <authorList>
            <person name="Sun J.-Q."/>
        </authorList>
    </citation>
    <scope>NUCLEOTIDE SEQUENCE [LARGE SCALE GENOMIC DNA]</scope>
    <source>
        <strain evidence="12 13">YIM 93174</strain>
    </source>
</reference>
<keyword evidence="8" id="KW-0902">Two-component regulatory system</keyword>
<dbReference type="RefSeq" id="WP_193534662.1">
    <property type="nucleotide sequence ID" value="NZ_JADCLJ010000007.1"/>
</dbReference>
<evidence type="ECO:0000256" key="8">
    <source>
        <dbReference type="ARBA" id="ARBA00023012"/>
    </source>
</evidence>
<gene>
    <name evidence="12" type="ORF">IMZ08_03830</name>
</gene>
<dbReference type="InterPro" id="IPR036890">
    <property type="entry name" value="HATPase_C_sf"/>
</dbReference>
<dbReference type="NCBIfam" id="TIGR00229">
    <property type="entry name" value="sensory_box"/>
    <property type="match status" value="1"/>
</dbReference>
<evidence type="ECO:0000256" key="7">
    <source>
        <dbReference type="ARBA" id="ARBA00022840"/>
    </source>
</evidence>
<name>A0ABR9QFC6_9BACI</name>
<dbReference type="SUPFAM" id="SSF47384">
    <property type="entry name" value="Homodimeric domain of signal transducing histidine kinase"/>
    <property type="match status" value="1"/>
</dbReference>
<keyword evidence="9" id="KW-1133">Transmembrane helix</keyword>
<sequence length="384" mass="43818">MDCLVLLAIFINMLFETYTILVPIIFPFTVLAFSLLLLRSSKRYKKIVNVKKRLTYILESLPVGIITFEAKNSVYSLNVSAKKILQVDCHDVKRVVDKPTGKENEVFWNLLSSDEMFQNVKLIYKSSDGSYRILLVSQSPMIKSDDHLMGRIFHFIDVTEEEERNKRMWESEKEAVLRGVVARAAHEIRNPLTVISGFLSVLEEKSEAKEWQVSLMLKELDRMNAIVDDMLLLAKPGAPLLKEAYIEDILNEILPLYNQSQDTKNIQFQVKLHPEPLLLDSRQITQVLYNLIRNSCEAMGEFGEIKIESCIEDDKYCLFIKDTGSGIPVEIQEKLFEPFVTCKETGTGLGLTIVQQIIENHGGTIELYSNSKDGVTFLIVLSLK</sequence>
<proteinExistence type="predicted"/>
<evidence type="ECO:0000256" key="3">
    <source>
        <dbReference type="ARBA" id="ARBA00022553"/>
    </source>
</evidence>
<keyword evidence="13" id="KW-1185">Reference proteome</keyword>
<evidence type="ECO:0000256" key="6">
    <source>
        <dbReference type="ARBA" id="ARBA00022777"/>
    </source>
</evidence>
<feature type="domain" description="PAC" evidence="11">
    <location>
        <begin position="118"/>
        <end position="170"/>
    </location>
</feature>
<dbReference type="PANTHER" id="PTHR43065:SF10">
    <property type="entry name" value="PEROXIDE STRESS-ACTIVATED HISTIDINE KINASE MAK3"/>
    <property type="match status" value="1"/>
</dbReference>
<dbReference type="InterPro" id="IPR036097">
    <property type="entry name" value="HisK_dim/P_sf"/>
</dbReference>
<dbReference type="Proteomes" id="UP001516662">
    <property type="component" value="Unassembled WGS sequence"/>
</dbReference>
<dbReference type="SUPFAM" id="SSF55874">
    <property type="entry name" value="ATPase domain of HSP90 chaperone/DNA topoisomerase II/histidine kinase"/>
    <property type="match status" value="1"/>
</dbReference>
<dbReference type="SMART" id="SM00388">
    <property type="entry name" value="HisKA"/>
    <property type="match status" value="1"/>
</dbReference>